<evidence type="ECO:0000256" key="3">
    <source>
        <dbReference type="ARBA" id="ARBA00022691"/>
    </source>
</evidence>
<gene>
    <name evidence="5" type="ORF">B9O19_00340</name>
</gene>
<dbReference type="GeneID" id="98061769"/>
<feature type="domain" description="Methyltransferase" evidence="4">
    <location>
        <begin position="46"/>
        <end position="138"/>
    </location>
</feature>
<dbReference type="OrthoDB" id="9784101at2"/>
<evidence type="ECO:0000256" key="1">
    <source>
        <dbReference type="ARBA" id="ARBA00022603"/>
    </source>
</evidence>
<sequence length="222" mass="26045">MPTYNAAFDAFEYNDKVEKTVPYYNEFFKQIIDIVDVLEFKDIDWLDIGCGTGKMAEAAYNYFNINEFAFCDVSEEMLNITRERFKNKNNRFFLMSAEEIEFCDKYDIVTSIMVNHYFNKTVRERVILNCYKALKKGGVLFSFENFAPNTGFGKSMQLKRWKKYQINNGKSENEAESHINRYGVNYYPITISSQLDILKKCGFNKYETIWISGMQAGFMGIK</sequence>
<organism evidence="5 6">
    <name type="scientific">Monoglobus pectinilyticus</name>
    <dbReference type="NCBI Taxonomy" id="1981510"/>
    <lineage>
        <taxon>Bacteria</taxon>
        <taxon>Bacillati</taxon>
        <taxon>Bacillota</taxon>
        <taxon>Clostridia</taxon>
        <taxon>Monoglobales</taxon>
        <taxon>Monoglobaceae</taxon>
        <taxon>Monoglobus</taxon>
    </lineage>
</organism>
<dbReference type="RefSeq" id="WP_158648883.1">
    <property type="nucleotide sequence ID" value="NZ_CP020991.1"/>
</dbReference>
<dbReference type="AlphaFoldDB" id="A0A2K9NZS0"/>
<dbReference type="GO" id="GO:0008168">
    <property type="term" value="F:methyltransferase activity"/>
    <property type="evidence" value="ECO:0007669"/>
    <property type="project" value="UniProtKB-KW"/>
</dbReference>
<dbReference type="KEGG" id="mpec:B9O19_00340"/>
<evidence type="ECO:0000313" key="5">
    <source>
        <dbReference type="EMBL" id="AUO18524.1"/>
    </source>
</evidence>
<accession>A0A2K9NZS0</accession>
<dbReference type="PANTHER" id="PTHR43464:SF19">
    <property type="entry name" value="UBIQUINONE BIOSYNTHESIS O-METHYLTRANSFERASE, MITOCHONDRIAL"/>
    <property type="match status" value="1"/>
</dbReference>
<protein>
    <submittedName>
        <fullName evidence="5">tRNA (Cmo5U34)-methyltransferase</fullName>
    </submittedName>
</protein>
<dbReference type="CDD" id="cd02440">
    <property type="entry name" value="AdoMet_MTases"/>
    <property type="match status" value="1"/>
</dbReference>
<dbReference type="Proteomes" id="UP000235589">
    <property type="component" value="Chromosome"/>
</dbReference>
<evidence type="ECO:0000259" key="4">
    <source>
        <dbReference type="Pfam" id="PF13649"/>
    </source>
</evidence>
<keyword evidence="6" id="KW-1185">Reference proteome</keyword>
<keyword evidence="2 5" id="KW-0808">Transferase</keyword>
<dbReference type="InterPro" id="IPR041698">
    <property type="entry name" value="Methyltransf_25"/>
</dbReference>
<dbReference type="GO" id="GO:0032259">
    <property type="term" value="P:methylation"/>
    <property type="evidence" value="ECO:0007669"/>
    <property type="project" value="UniProtKB-KW"/>
</dbReference>
<evidence type="ECO:0000256" key="2">
    <source>
        <dbReference type="ARBA" id="ARBA00022679"/>
    </source>
</evidence>
<keyword evidence="3" id="KW-0949">S-adenosyl-L-methionine</keyword>
<evidence type="ECO:0000313" key="6">
    <source>
        <dbReference type="Proteomes" id="UP000235589"/>
    </source>
</evidence>
<dbReference type="InterPro" id="IPR029063">
    <property type="entry name" value="SAM-dependent_MTases_sf"/>
</dbReference>
<reference evidence="5 6" key="1">
    <citation type="submission" date="2017-04" db="EMBL/GenBank/DDBJ databases">
        <title>Monoglobus pectinilyticus 14 draft genome.</title>
        <authorList>
            <person name="Kim C."/>
            <person name="Rosendale D.I."/>
            <person name="Kelly W.J."/>
            <person name="Tannock G.W."/>
            <person name="Patchett M.L."/>
            <person name="Jordens J.Z."/>
        </authorList>
    </citation>
    <scope>NUCLEOTIDE SEQUENCE [LARGE SCALE GENOMIC DNA]</scope>
    <source>
        <strain evidence="5 6">14</strain>
    </source>
</reference>
<dbReference type="PANTHER" id="PTHR43464">
    <property type="entry name" value="METHYLTRANSFERASE"/>
    <property type="match status" value="1"/>
</dbReference>
<dbReference type="EMBL" id="CP020991">
    <property type="protein sequence ID" value="AUO18524.1"/>
    <property type="molecule type" value="Genomic_DNA"/>
</dbReference>
<keyword evidence="1 5" id="KW-0489">Methyltransferase</keyword>
<dbReference type="Pfam" id="PF13649">
    <property type="entry name" value="Methyltransf_25"/>
    <property type="match status" value="1"/>
</dbReference>
<proteinExistence type="predicted"/>
<dbReference type="Gene3D" id="3.40.50.150">
    <property type="entry name" value="Vaccinia Virus protein VP39"/>
    <property type="match status" value="1"/>
</dbReference>
<dbReference type="SUPFAM" id="SSF53335">
    <property type="entry name" value="S-adenosyl-L-methionine-dependent methyltransferases"/>
    <property type="match status" value="1"/>
</dbReference>
<name>A0A2K9NZS0_9FIRM</name>